<name>A0A1J5S4L4_9ZZZZ</name>
<accession>A0A1J5S4L4</accession>
<dbReference type="EMBL" id="MLJW01000066">
    <property type="protein sequence ID" value="OIR03385.1"/>
    <property type="molecule type" value="Genomic_DNA"/>
</dbReference>
<gene>
    <name evidence="1" type="ORF">GALL_144560</name>
</gene>
<reference evidence="1" key="1">
    <citation type="submission" date="2016-10" db="EMBL/GenBank/DDBJ databases">
        <title>Sequence of Gallionella enrichment culture.</title>
        <authorList>
            <person name="Poehlein A."/>
            <person name="Muehling M."/>
            <person name="Daniel R."/>
        </authorList>
    </citation>
    <scope>NUCLEOTIDE SEQUENCE</scope>
</reference>
<evidence type="ECO:0000313" key="1">
    <source>
        <dbReference type="EMBL" id="OIR03385.1"/>
    </source>
</evidence>
<organism evidence="1">
    <name type="scientific">mine drainage metagenome</name>
    <dbReference type="NCBI Taxonomy" id="410659"/>
    <lineage>
        <taxon>unclassified sequences</taxon>
        <taxon>metagenomes</taxon>
        <taxon>ecological metagenomes</taxon>
    </lineage>
</organism>
<proteinExistence type="predicted"/>
<comment type="caution">
    <text evidence="1">The sequence shown here is derived from an EMBL/GenBank/DDBJ whole genome shotgun (WGS) entry which is preliminary data.</text>
</comment>
<sequence length="560" mass="65630">MKKYFIALILCFVFYNSSKSQKIIYSPVQDEIFSNFITDVICKKNNKIFVYTAFYDIISPGNANSYKPTINPGVPKTNNGLIEVFDNEMHILYKKPLLTSLNNFSAVHFVVFENYFNMFYQYQKRHTIYYMVAKFDFDVNMIGTPIKLAEKNKMENDFPNQLFSNCYSENKKHFIVYSIWNDRNKTSSVNCLHYDENFRLIKSSTLKIPVRYRKDYLHDFNVDDDGNLIFLRTTKEYKTNYAERNTLIIQPQHSDSIIFKALLLPKIFADEFHVKIDNKNKRYILTSFYSSKAGDDMEGLYTFILNIGQNQTPLITTTVFGNELRKKIKDKTVSKDAFNDFFIQHIHLKNDGGFLIDAENLVEIPERHQQNRWSFYYYSSIQLVQNYSNENRASLNFSLDNFYNPNYYFPWHPWEFFEDVSFSNNPQKTVITNYNASSFISQKTVVLNFNADGNAEWMKVLNTPQRDELVNSVGYVNAEMDNSLYFLYNENILNKIFITAQSINDKGEINVAGNLKEDKMILGSNTEYTLLPRFGKQVSEKEVVLPCLAGRYICFAKIEL</sequence>
<dbReference type="AlphaFoldDB" id="A0A1J5S4L4"/>
<protein>
    <submittedName>
        <fullName evidence="1">Uncharacterized protein</fullName>
    </submittedName>
</protein>